<dbReference type="Proteomes" id="UP001273166">
    <property type="component" value="Unassembled WGS sequence"/>
</dbReference>
<organism evidence="2 3">
    <name type="scientific">Chaetomium strumarium</name>
    <dbReference type="NCBI Taxonomy" id="1170767"/>
    <lineage>
        <taxon>Eukaryota</taxon>
        <taxon>Fungi</taxon>
        <taxon>Dikarya</taxon>
        <taxon>Ascomycota</taxon>
        <taxon>Pezizomycotina</taxon>
        <taxon>Sordariomycetes</taxon>
        <taxon>Sordariomycetidae</taxon>
        <taxon>Sordariales</taxon>
        <taxon>Chaetomiaceae</taxon>
        <taxon>Chaetomium</taxon>
    </lineage>
</organism>
<feature type="compositionally biased region" description="Low complexity" evidence="1">
    <location>
        <begin position="643"/>
        <end position="661"/>
    </location>
</feature>
<feature type="region of interest" description="Disordered" evidence="1">
    <location>
        <begin position="636"/>
        <end position="676"/>
    </location>
</feature>
<dbReference type="GeneID" id="87881707"/>
<evidence type="ECO:0000313" key="3">
    <source>
        <dbReference type="Proteomes" id="UP001273166"/>
    </source>
</evidence>
<sequence length="704" mass="76727">MATMQHPPQHNYTNSSPSIQTGPTARSSSNLRTLPARNVDGASIEDAYVAFILYCNPGVPLETDTAALREGFRTPPKSGGKTFSTLALFDLIKKLETKELRTWAELALKLGVEPPDQEKGQSSQRVQQYAVRLKRWMKSMHVDAFFEYLIGRPSPYWTEIPSEHLPIAELERDGVAAEDDMALRALLPQIKPRRGKRRPEEDETGKSPSQRPSPRADEYGIGGRTEVTAMEPWTAQPDGRESVFLFPPVPDSSRLNAPGHSWTNTDIVQTPMSACPMPQSAITPSTRNAFWADEPKSAIVPSKPRSSRRHGAKVVSSAWRSGGIGAKGKTRGRPPINRGANNEGPFSAFPVSDTPVFRFPSPTPDKSARPQESAASTVDNALTASITVAQQGSTAHPPPPASYPQPTQNASNVSPVQEAAPPRPAKRSRLSLQVPERVGGEVRLATPPLSEPAVPPVVMVNGQTAGAEPRVEPATTAPSGSRESRVNNIFTRASGTLVGSSLPPGFTLGGEQRSFSQDPTDRTNVDEIEALFVSSILQADWYDAKQNRIPPCGVDEAYAFAQRVIDNLQKAATTKEAFLINLSALAGGKLLMHRGSLRVTRLEELPDRTRYSCNWQLRFGDIVGDMAMEETVMHEKWKKPKGADQGSSTGTGTTAASATPKGAGGPQSEAEWERKYREVANTLQQRDEELMRLRAKVLDSIRDR</sequence>
<protein>
    <submittedName>
        <fullName evidence="2">ARS binding protein 2-domain-containing protein</fullName>
    </submittedName>
</protein>
<proteinExistence type="predicted"/>
<evidence type="ECO:0000313" key="2">
    <source>
        <dbReference type="EMBL" id="KAK3303988.1"/>
    </source>
</evidence>
<feature type="region of interest" description="Disordered" evidence="1">
    <location>
        <begin position="298"/>
        <end position="377"/>
    </location>
</feature>
<reference evidence="2" key="2">
    <citation type="submission" date="2023-06" db="EMBL/GenBank/DDBJ databases">
        <authorList>
            <consortium name="Lawrence Berkeley National Laboratory"/>
            <person name="Mondo S.J."/>
            <person name="Hensen N."/>
            <person name="Bonometti L."/>
            <person name="Westerberg I."/>
            <person name="Brannstrom I.O."/>
            <person name="Guillou S."/>
            <person name="Cros-Aarteil S."/>
            <person name="Calhoun S."/>
            <person name="Haridas S."/>
            <person name="Kuo A."/>
            <person name="Pangilinan J."/>
            <person name="Riley R."/>
            <person name="Labutti K."/>
            <person name="Andreopoulos B."/>
            <person name="Lipzen A."/>
            <person name="Chen C."/>
            <person name="Yanf M."/>
            <person name="Daum C."/>
            <person name="Ng V."/>
            <person name="Clum A."/>
            <person name="Steindorff A."/>
            <person name="Ohm R."/>
            <person name="Martin F."/>
            <person name="Silar P."/>
            <person name="Natvig D."/>
            <person name="Lalanne C."/>
            <person name="Gautier V."/>
            <person name="Ament-Velasquez S.L."/>
            <person name="Kruys A."/>
            <person name="Hutchinson M.I."/>
            <person name="Powell A.J."/>
            <person name="Barry K."/>
            <person name="Miller A.N."/>
            <person name="Grigoriev I.V."/>
            <person name="Debuchy R."/>
            <person name="Gladieux P."/>
            <person name="Thoren M.H."/>
            <person name="Johannesson H."/>
        </authorList>
    </citation>
    <scope>NUCLEOTIDE SEQUENCE</scope>
    <source>
        <strain evidence="2">CBS 333.67</strain>
    </source>
</reference>
<dbReference type="PANTHER" id="PTHR42048:SF1">
    <property type="entry name" value="ARS-BINDING PROTEIN 2"/>
    <property type="match status" value="1"/>
</dbReference>
<dbReference type="PANTHER" id="PTHR42048">
    <property type="entry name" value="ARS-BINDING PROTEIN 2"/>
    <property type="match status" value="1"/>
</dbReference>
<dbReference type="GO" id="GO:0003688">
    <property type="term" value="F:DNA replication origin binding"/>
    <property type="evidence" value="ECO:0007669"/>
    <property type="project" value="TreeGrafter"/>
</dbReference>
<feature type="region of interest" description="Disordered" evidence="1">
    <location>
        <begin position="390"/>
        <end position="438"/>
    </location>
</feature>
<dbReference type="InterPro" id="IPR018562">
    <property type="entry name" value="ARS-binding_2"/>
</dbReference>
<feature type="region of interest" description="Disordered" evidence="1">
    <location>
        <begin position="186"/>
        <end position="220"/>
    </location>
</feature>
<dbReference type="AlphaFoldDB" id="A0AAJ0GPY2"/>
<dbReference type="RefSeq" id="XP_062719768.1">
    <property type="nucleotide sequence ID" value="XM_062862878.1"/>
</dbReference>
<gene>
    <name evidence="2" type="ORF">B0T15DRAFT_225963</name>
</gene>
<name>A0AAJ0GPY2_9PEZI</name>
<dbReference type="EMBL" id="JAUDZG010000005">
    <property type="protein sequence ID" value="KAK3303988.1"/>
    <property type="molecule type" value="Genomic_DNA"/>
</dbReference>
<dbReference type="Pfam" id="PF09441">
    <property type="entry name" value="Abp2"/>
    <property type="match status" value="1"/>
</dbReference>
<feature type="region of interest" description="Disordered" evidence="1">
    <location>
        <begin position="1"/>
        <end position="33"/>
    </location>
</feature>
<comment type="caution">
    <text evidence="2">The sequence shown here is derived from an EMBL/GenBank/DDBJ whole genome shotgun (WGS) entry which is preliminary data.</text>
</comment>
<evidence type="ECO:0000256" key="1">
    <source>
        <dbReference type="SAM" id="MobiDB-lite"/>
    </source>
</evidence>
<feature type="compositionally biased region" description="Polar residues" evidence="1">
    <location>
        <begin position="1"/>
        <end position="32"/>
    </location>
</feature>
<keyword evidence="3" id="KW-1185">Reference proteome</keyword>
<reference evidence="2" key="1">
    <citation type="journal article" date="2023" name="Mol. Phylogenet. Evol.">
        <title>Genome-scale phylogeny and comparative genomics of the fungal order Sordariales.</title>
        <authorList>
            <person name="Hensen N."/>
            <person name="Bonometti L."/>
            <person name="Westerberg I."/>
            <person name="Brannstrom I.O."/>
            <person name="Guillou S."/>
            <person name="Cros-Aarteil S."/>
            <person name="Calhoun S."/>
            <person name="Haridas S."/>
            <person name="Kuo A."/>
            <person name="Mondo S."/>
            <person name="Pangilinan J."/>
            <person name="Riley R."/>
            <person name="LaButti K."/>
            <person name="Andreopoulos B."/>
            <person name="Lipzen A."/>
            <person name="Chen C."/>
            <person name="Yan M."/>
            <person name="Daum C."/>
            <person name="Ng V."/>
            <person name="Clum A."/>
            <person name="Steindorff A."/>
            <person name="Ohm R.A."/>
            <person name="Martin F."/>
            <person name="Silar P."/>
            <person name="Natvig D.O."/>
            <person name="Lalanne C."/>
            <person name="Gautier V."/>
            <person name="Ament-Velasquez S.L."/>
            <person name="Kruys A."/>
            <person name="Hutchinson M.I."/>
            <person name="Powell A.J."/>
            <person name="Barry K."/>
            <person name="Miller A.N."/>
            <person name="Grigoriev I.V."/>
            <person name="Debuchy R."/>
            <person name="Gladieux P."/>
            <person name="Hiltunen Thoren M."/>
            <person name="Johannesson H."/>
        </authorList>
    </citation>
    <scope>NUCLEOTIDE SEQUENCE</scope>
    <source>
        <strain evidence="2">CBS 333.67</strain>
    </source>
</reference>
<accession>A0AAJ0GPY2</accession>